<evidence type="ECO:0000313" key="5">
    <source>
        <dbReference type="EMBL" id="TCS82497.1"/>
    </source>
</evidence>
<keyword evidence="3" id="KW-0472">Membrane</keyword>
<reference evidence="5 6" key="1">
    <citation type="submission" date="2019-03" db="EMBL/GenBank/DDBJ databases">
        <title>Genomic Encyclopedia of Type Strains, Phase IV (KMG-IV): sequencing the most valuable type-strain genomes for metagenomic binning, comparative biology and taxonomic classification.</title>
        <authorList>
            <person name="Goeker M."/>
        </authorList>
    </citation>
    <scope>NUCLEOTIDE SEQUENCE [LARGE SCALE GENOMIC DNA]</scope>
    <source>
        <strain evidence="5 6">DSM 23802</strain>
    </source>
</reference>
<protein>
    <submittedName>
        <fullName evidence="5">Threonine/homoserine efflux transporter RhtA</fullName>
    </submittedName>
</protein>
<evidence type="ECO:0000256" key="2">
    <source>
        <dbReference type="ARBA" id="ARBA00007362"/>
    </source>
</evidence>
<evidence type="ECO:0000259" key="4">
    <source>
        <dbReference type="Pfam" id="PF00892"/>
    </source>
</evidence>
<keyword evidence="3" id="KW-1133">Transmembrane helix</keyword>
<dbReference type="PANTHER" id="PTHR22911">
    <property type="entry name" value="ACYL-MALONYL CONDENSING ENZYME-RELATED"/>
    <property type="match status" value="1"/>
</dbReference>
<name>A0A4R3KGM8_9BACI</name>
<organism evidence="5 6">
    <name type="scientific">Tepidibacillus fermentans</name>
    <dbReference type="NCBI Taxonomy" id="1281767"/>
    <lineage>
        <taxon>Bacteria</taxon>
        <taxon>Bacillati</taxon>
        <taxon>Bacillota</taxon>
        <taxon>Bacilli</taxon>
        <taxon>Bacillales</taxon>
        <taxon>Bacillaceae</taxon>
        <taxon>Tepidibacillus</taxon>
    </lineage>
</organism>
<dbReference type="Pfam" id="PF00892">
    <property type="entry name" value="EamA"/>
    <property type="match status" value="2"/>
</dbReference>
<feature type="transmembrane region" description="Helical" evidence="3">
    <location>
        <begin position="268"/>
        <end position="284"/>
    </location>
</feature>
<dbReference type="Proteomes" id="UP000295788">
    <property type="component" value="Unassembled WGS sequence"/>
</dbReference>
<evidence type="ECO:0000256" key="1">
    <source>
        <dbReference type="ARBA" id="ARBA00004127"/>
    </source>
</evidence>
<sequence length="301" mass="33437">MKTKSYLLILISATLWGLIGFFVQGLYQVGFQAIEVVAVRVIVAALLLFVYVLYKDRSLLKINWKDSYYFVGTGIFSIVFFNWSYFTAMQEVSLSIAAVLLYTAPAFVTILSRMIFKERLTKRKISSLIITLVGIVFVIGLFEQSTTISLKGLIAGLNSGIGYALYSIFGKAALRKYDTLTITLYTFVFASISMIPATHLWSNAELFSSTKTWLYLLGLGLFPTVLAYILYTKGLESLESSRASIVSTIEPVVATLLGIFQYGERLTLLQSIGIALVILAVIIVQERSKDTPCQINATCHI</sequence>
<keyword evidence="3" id="KW-0812">Transmembrane</keyword>
<dbReference type="AlphaFoldDB" id="A0A4R3KGM8"/>
<proteinExistence type="inferred from homology"/>
<comment type="subcellular location">
    <subcellularLocation>
        <location evidence="1">Endomembrane system</location>
        <topology evidence="1">Multi-pass membrane protein</topology>
    </subcellularLocation>
</comment>
<dbReference type="RefSeq" id="WP_132768830.1">
    <property type="nucleotide sequence ID" value="NZ_SMAB01000009.1"/>
</dbReference>
<accession>A0A4R3KGM8</accession>
<dbReference type="GO" id="GO:0016020">
    <property type="term" value="C:membrane"/>
    <property type="evidence" value="ECO:0007669"/>
    <property type="project" value="InterPro"/>
</dbReference>
<feature type="transmembrane region" description="Helical" evidence="3">
    <location>
        <begin position="92"/>
        <end position="113"/>
    </location>
</feature>
<keyword evidence="6" id="KW-1185">Reference proteome</keyword>
<feature type="transmembrane region" description="Helical" evidence="3">
    <location>
        <begin position="7"/>
        <end position="27"/>
    </location>
</feature>
<feature type="transmembrane region" description="Helical" evidence="3">
    <location>
        <begin position="125"/>
        <end position="142"/>
    </location>
</feature>
<feature type="domain" description="EamA" evidence="4">
    <location>
        <begin position="4"/>
        <end position="139"/>
    </location>
</feature>
<feature type="domain" description="EamA" evidence="4">
    <location>
        <begin position="151"/>
        <end position="284"/>
    </location>
</feature>
<dbReference type="InterPro" id="IPR000620">
    <property type="entry name" value="EamA_dom"/>
</dbReference>
<evidence type="ECO:0000256" key="3">
    <source>
        <dbReference type="SAM" id="Phobius"/>
    </source>
</evidence>
<dbReference type="Gene3D" id="1.10.3730.20">
    <property type="match status" value="2"/>
</dbReference>
<dbReference type="EMBL" id="SMAB01000009">
    <property type="protein sequence ID" value="TCS82497.1"/>
    <property type="molecule type" value="Genomic_DNA"/>
</dbReference>
<evidence type="ECO:0000313" key="6">
    <source>
        <dbReference type="Proteomes" id="UP000295788"/>
    </source>
</evidence>
<feature type="transmembrane region" description="Helical" evidence="3">
    <location>
        <begin position="33"/>
        <end position="54"/>
    </location>
</feature>
<dbReference type="OrthoDB" id="6707571at2"/>
<feature type="transmembrane region" description="Helical" evidence="3">
    <location>
        <begin position="213"/>
        <end position="231"/>
    </location>
</feature>
<feature type="transmembrane region" description="Helical" evidence="3">
    <location>
        <begin position="148"/>
        <end position="169"/>
    </location>
</feature>
<comment type="similarity">
    <text evidence="2">Belongs to the EamA transporter family.</text>
</comment>
<dbReference type="SUPFAM" id="SSF103481">
    <property type="entry name" value="Multidrug resistance efflux transporter EmrE"/>
    <property type="match status" value="2"/>
</dbReference>
<feature type="transmembrane region" description="Helical" evidence="3">
    <location>
        <begin position="66"/>
        <end position="86"/>
    </location>
</feature>
<comment type="caution">
    <text evidence="5">The sequence shown here is derived from an EMBL/GenBank/DDBJ whole genome shotgun (WGS) entry which is preliminary data.</text>
</comment>
<gene>
    <name evidence="5" type="ORF">EDD72_10966</name>
</gene>
<dbReference type="InterPro" id="IPR037185">
    <property type="entry name" value="EmrE-like"/>
</dbReference>
<feature type="transmembrane region" description="Helical" evidence="3">
    <location>
        <begin position="181"/>
        <end position="201"/>
    </location>
</feature>
<feature type="transmembrane region" description="Helical" evidence="3">
    <location>
        <begin position="243"/>
        <end position="262"/>
    </location>
</feature>
<dbReference type="PANTHER" id="PTHR22911:SF79">
    <property type="entry name" value="MOBA-LIKE NTP TRANSFERASE DOMAIN-CONTAINING PROTEIN"/>
    <property type="match status" value="1"/>
</dbReference>